<feature type="non-terminal residue" evidence="2">
    <location>
        <position position="1"/>
    </location>
</feature>
<feature type="region of interest" description="Disordered" evidence="1">
    <location>
        <begin position="1"/>
        <end position="39"/>
    </location>
</feature>
<feature type="region of interest" description="Disordered" evidence="1">
    <location>
        <begin position="52"/>
        <end position="82"/>
    </location>
</feature>
<evidence type="ECO:0000313" key="2">
    <source>
        <dbReference type="EMBL" id="JAR96645.1"/>
    </source>
</evidence>
<feature type="compositionally biased region" description="Polar residues" evidence="1">
    <location>
        <begin position="18"/>
        <end position="32"/>
    </location>
</feature>
<organism evidence="2">
    <name type="scientific">Triatoma infestans</name>
    <name type="common">Assassin bug</name>
    <dbReference type="NCBI Taxonomy" id="30076"/>
    <lineage>
        <taxon>Eukaryota</taxon>
        <taxon>Metazoa</taxon>
        <taxon>Ecdysozoa</taxon>
        <taxon>Arthropoda</taxon>
        <taxon>Hexapoda</taxon>
        <taxon>Insecta</taxon>
        <taxon>Pterygota</taxon>
        <taxon>Neoptera</taxon>
        <taxon>Paraneoptera</taxon>
        <taxon>Hemiptera</taxon>
        <taxon>Heteroptera</taxon>
        <taxon>Panheteroptera</taxon>
        <taxon>Cimicomorpha</taxon>
        <taxon>Reduviidae</taxon>
        <taxon>Triatominae</taxon>
        <taxon>Triatoma</taxon>
    </lineage>
</organism>
<feature type="non-terminal residue" evidence="2">
    <location>
        <position position="82"/>
    </location>
</feature>
<feature type="compositionally biased region" description="Basic and acidic residues" evidence="1">
    <location>
        <begin position="1"/>
        <end position="12"/>
    </location>
</feature>
<name>A0A161MAV5_TRIIF</name>
<dbReference type="AlphaFoldDB" id="A0A161MAV5"/>
<feature type="compositionally biased region" description="Basic residues" evidence="1">
    <location>
        <begin position="73"/>
        <end position="82"/>
    </location>
</feature>
<evidence type="ECO:0000256" key="1">
    <source>
        <dbReference type="SAM" id="MobiDB-lite"/>
    </source>
</evidence>
<reference evidence="2" key="1">
    <citation type="submission" date="2016-04" db="EMBL/GenBank/DDBJ databases">
        <authorList>
            <person name="Calderon-Fernandez G.M.Sr."/>
        </authorList>
    </citation>
    <scope>NUCLEOTIDE SEQUENCE</scope>
    <source>
        <strain evidence="2">Int1</strain>
        <tissue evidence="2">Integument</tissue>
    </source>
</reference>
<sequence length="82" mass="9399">IKMECGSSEHSDCGYGTQVENPESVSSTSSIDDNNRNRGIKLIHHKPINKIHKNRYSNGKPPLTPQEKEELKRKKLIRRSRT</sequence>
<reference evidence="2" key="2">
    <citation type="journal article" date="2017" name="J. Med. Entomol.">
        <title>Transcriptome Analysis of the Triatoma infestans (Hemiptera: Reduviidae) Integument.</title>
        <authorList>
            <person name="Calderon-Fernandez G.M."/>
            <person name="Moriconi D.E."/>
            <person name="Dulbecco A.B."/>
            <person name="Juarez M.P."/>
        </authorList>
    </citation>
    <scope>NUCLEOTIDE SEQUENCE</scope>
    <source>
        <strain evidence="2">Int1</strain>
        <tissue evidence="2">Integument</tissue>
    </source>
</reference>
<protein>
    <submittedName>
        <fullName evidence="2">Protein timeless isoform x3</fullName>
    </submittedName>
</protein>
<proteinExistence type="predicted"/>
<accession>A0A161MAV5</accession>
<dbReference type="EMBL" id="GEMB01006704">
    <property type="protein sequence ID" value="JAR96645.1"/>
    <property type="molecule type" value="Transcribed_RNA"/>
</dbReference>